<protein>
    <submittedName>
        <fullName evidence="6">Serine/threonine protein kinase TOS3</fullName>
    </submittedName>
</protein>
<dbReference type="CDD" id="cd14008">
    <property type="entry name" value="STKc_LKB1_CaMKK"/>
    <property type="match status" value="1"/>
</dbReference>
<dbReference type="AlphaFoldDB" id="A0A167FGM1"/>
<keyword evidence="6" id="KW-0418">Kinase</keyword>
<evidence type="ECO:0000313" key="6">
    <source>
        <dbReference type="EMBL" id="ANB15274.1"/>
    </source>
</evidence>
<dbReference type="InterPro" id="IPR017441">
    <property type="entry name" value="Protein_kinase_ATP_BS"/>
</dbReference>
<evidence type="ECO:0000256" key="4">
    <source>
        <dbReference type="SAM" id="MobiDB-lite"/>
    </source>
</evidence>
<dbReference type="InterPro" id="IPR011009">
    <property type="entry name" value="Kinase-like_dom_sf"/>
</dbReference>
<dbReference type="SMART" id="SM00220">
    <property type="entry name" value="S_TKc"/>
    <property type="match status" value="1"/>
</dbReference>
<dbReference type="GO" id="GO:0004674">
    <property type="term" value="F:protein serine/threonine kinase activity"/>
    <property type="evidence" value="ECO:0007669"/>
    <property type="project" value="UniProtKB-KW"/>
</dbReference>
<evidence type="ECO:0000256" key="1">
    <source>
        <dbReference type="ARBA" id="ARBA00022741"/>
    </source>
</evidence>
<dbReference type="KEGG" id="slb:AWJ20_2900"/>
<dbReference type="PROSITE" id="PS00107">
    <property type="entry name" value="PROTEIN_KINASE_ATP"/>
    <property type="match status" value="1"/>
</dbReference>
<dbReference type="PROSITE" id="PS50011">
    <property type="entry name" value="PROTEIN_KINASE_DOM"/>
    <property type="match status" value="1"/>
</dbReference>
<keyword evidence="1 3" id="KW-0547">Nucleotide-binding</keyword>
<dbReference type="SUPFAM" id="SSF56112">
    <property type="entry name" value="Protein kinase-like (PK-like)"/>
    <property type="match status" value="1"/>
</dbReference>
<dbReference type="GO" id="GO:0035556">
    <property type="term" value="P:intracellular signal transduction"/>
    <property type="evidence" value="ECO:0007669"/>
    <property type="project" value="TreeGrafter"/>
</dbReference>
<feature type="compositionally biased region" description="Low complexity" evidence="4">
    <location>
        <begin position="253"/>
        <end position="268"/>
    </location>
</feature>
<dbReference type="GO" id="GO:0005524">
    <property type="term" value="F:ATP binding"/>
    <property type="evidence" value="ECO:0007669"/>
    <property type="project" value="UniProtKB-UniRule"/>
</dbReference>
<feature type="compositionally biased region" description="Polar residues" evidence="4">
    <location>
        <begin position="47"/>
        <end position="73"/>
    </location>
</feature>
<evidence type="ECO:0000256" key="2">
    <source>
        <dbReference type="ARBA" id="ARBA00022840"/>
    </source>
</evidence>
<dbReference type="EMBL" id="CP014503">
    <property type="protein sequence ID" value="ANB15274.1"/>
    <property type="molecule type" value="Genomic_DNA"/>
</dbReference>
<dbReference type="FunFam" id="1.10.510.10:FF:000571">
    <property type="entry name" value="Maternal embryonic leucine zipper kinase"/>
    <property type="match status" value="1"/>
</dbReference>
<feature type="region of interest" description="Disordered" evidence="4">
    <location>
        <begin position="659"/>
        <end position="761"/>
    </location>
</feature>
<reference evidence="6 7" key="1">
    <citation type="submission" date="2016-02" db="EMBL/GenBank/DDBJ databases">
        <title>Complete genome sequence and transcriptome regulation of the pentose utilising yeast Sugiyamaella lignohabitans.</title>
        <authorList>
            <person name="Bellasio M."/>
            <person name="Peymann A."/>
            <person name="Valli M."/>
            <person name="Sipitzky M."/>
            <person name="Graf A."/>
            <person name="Sauer M."/>
            <person name="Marx H."/>
            <person name="Mattanovich D."/>
        </authorList>
    </citation>
    <scope>NUCLEOTIDE SEQUENCE [LARGE SCALE GENOMIC DNA]</scope>
    <source>
        <strain evidence="6 7">CBS 10342</strain>
    </source>
</reference>
<dbReference type="GeneID" id="30034863"/>
<sequence length="761" mass="84552">MHRTGRLPSKLSIETKLGDDDYAAPSNSGNSESSNSNSASVTSDNAITSNSGTTNKPSGPTVFVQSNSSSTHIILNEPSFLGRMSQSDYDSGRSGSSSASGSGTGSGTANDSDSENYPPLSGVPQERDIHRPSALAPLVRPALLRFHSSPASSTLSPTRHQFRLPNQMPREIKETLNASYREDETGSSINQYTVNEVIGNGSFGSVRLAIDKNTNTRYAIKEYSKQRLKKLNRTELMQLRRKGMRGRPPPRTATPQQPSSSSDSFDPSNPINLIRHEVAIMKKLDHLNIVNLVEVLDDPHGDLLYIILEYCEKGVIMPVNKEEHPSGHYSEEQCRLYFRDMILGVEYLHSQGIIHRDIKADNVLVSEDDVVKIVDFGVSEMFEKGNDVIKKTAGSPAYMAPELIYLNGVGEPSQVNRIIYGRAADIWSMGVLLYYMRFGFLPFQADTVTDLYYEILTTSPRFDDDDECDEFLKDLLLRLLEKDPLQRIKMDQIRDHPWVTCQGQDLLLSTEENTADCITPVTEEDLLSAFELIEGVMDLDQATAKLRKLHGWRGSLNGSISRESSKSPVSMLSEGSDSGTHSMFKLTRALNEILAKDRATGNCPVTYVSRSSGTSPLLDPYNMATSPTKVELTPSSAPFGNRESNDYFNHQQQPIPKIITTTSDSSIPTRKVESDDCQEQAPDTQPDYNNGDPVNTDFLPLTENLVVESSNESTKKENIETTTEQNSAQMQRRPSRSRTRQFLGLEMTSIRSRSLDTDDRL</sequence>
<organism evidence="6 7">
    <name type="scientific">Sugiyamaella lignohabitans</name>
    <dbReference type="NCBI Taxonomy" id="796027"/>
    <lineage>
        <taxon>Eukaryota</taxon>
        <taxon>Fungi</taxon>
        <taxon>Dikarya</taxon>
        <taxon>Ascomycota</taxon>
        <taxon>Saccharomycotina</taxon>
        <taxon>Dipodascomycetes</taxon>
        <taxon>Dipodascales</taxon>
        <taxon>Trichomonascaceae</taxon>
        <taxon>Sugiyamaella</taxon>
    </lineage>
</organism>
<dbReference type="PROSITE" id="PS00108">
    <property type="entry name" value="PROTEIN_KINASE_ST"/>
    <property type="match status" value="1"/>
</dbReference>
<keyword evidence="7" id="KW-1185">Reference proteome</keyword>
<keyword evidence="2 3" id="KW-0067">ATP-binding</keyword>
<feature type="region of interest" description="Disordered" evidence="4">
    <location>
        <begin position="239"/>
        <end position="269"/>
    </location>
</feature>
<keyword evidence="6" id="KW-0723">Serine/threonine-protein kinase</keyword>
<feature type="compositionally biased region" description="Polar residues" evidence="4">
    <location>
        <begin position="720"/>
        <end position="732"/>
    </location>
</feature>
<feature type="compositionally biased region" description="Low complexity" evidence="4">
    <location>
        <begin position="659"/>
        <end position="669"/>
    </location>
</feature>
<gene>
    <name evidence="6" type="primary">TOS3</name>
    <name evidence="6" type="ORF">AWJ20_2900</name>
</gene>
<accession>A0A167FGM1</accession>
<dbReference type="Pfam" id="PF00069">
    <property type="entry name" value="Pkinase"/>
    <property type="match status" value="1"/>
</dbReference>
<dbReference type="Gene3D" id="1.10.510.10">
    <property type="entry name" value="Transferase(Phosphotransferase) domain 1"/>
    <property type="match status" value="1"/>
</dbReference>
<evidence type="ECO:0000256" key="3">
    <source>
        <dbReference type="PROSITE-ProRule" id="PRU10141"/>
    </source>
</evidence>
<name>A0A167FGM1_9ASCO</name>
<feature type="compositionally biased region" description="Low complexity" evidence="4">
    <location>
        <begin position="85"/>
        <end position="111"/>
    </location>
</feature>
<feature type="binding site" evidence="3">
    <location>
        <position position="221"/>
    </location>
    <ligand>
        <name>ATP</name>
        <dbReference type="ChEBI" id="CHEBI:30616"/>
    </ligand>
</feature>
<feature type="region of interest" description="Disordered" evidence="4">
    <location>
        <begin position="1"/>
        <end position="127"/>
    </location>
</feature>
<dbReference type="RefSeq" id="XP_018737751.1">
    <property type="nucleotide sequence ID" value="XM_018879877.1"/>
</dbReference>
<dbReference type="PANTHER" id="PTHR24346:SF77">
    <property type="entry name" value="SERINE THREONINE PROTEIN KINASE"/>
    <property type="match status" value="1"/>
</dbReference>
<evidence type="ECO:0000259" key="5">
    <source>
        <dbReference type="PROSITE" id="PS50011"/>
    </source>
</evidence>
<feature type="region of interest" description="Disordered" evidence="4">
    <location>
        <begin position="560"/>
        <end position="580"/>
    </location>
</feature>
<keyword evidence="6" id="KW-0808">Transferase</keyword>
<proteinExistence type="predicted"/>
<evidence type="ECO:0000313" key="7">
    <source>
        <dbReference type="Proteomes" id="UP000189580"/>
    </source>
</evidence>
<dbReference type="Gene3D" id="3.30.200.20">
    <property type="entry name" value="Phosphorylase Kinase, domain 1"/>
    <property type="match status" value="1"/>
</dbReference>
<dbReference type="InterPro" id="IPR008271">
    <property type="entry name" value="Ser/Thr_kinase_AS"/>
</dbReference>
<dbReference type="InterPro" id="IPR000719">
    <property type="entry name" value="Prot_kinase_dom"/>
</dbReference>
<dbReference type="OrthoDB" id="68483at2759"/>
<feature type="compositionally biased region" description="Low complexity" evidence="4">
    <location>
        <begin position="23"/>
        <end position="46"/>
    </location>
</feature>
<dbReference type="Proteomes" id="UP000189580">
    <property type="component" value="Chromosome b"/>
</dbReference>
<dbReference type="PANTHER" id="PTHR24346">
    <property type="entry name" value="MAP/MICROTUBULE AFFINITY-REGULATING KINASE"/>
    <property type="match status" value="1"/>
</dbReference>
<feature type="domain" description="Protein kinase" evidence="5">
    <location>
        <begin position="192"/>
        <end position="499"/>
    </location>
</feature>
<dbReference type="GO" id="GO:0005737">
    <property type="term" value="C:cytoplasm"/>
    <property type="evidence" value="ECO:0007669"/>
    <property type="project" value="TreeGrafter"/>
</dbReference>